<keyword evidence="2" id="KW-0695">RNA-directed DNA polymerase</keyword>
<dbReference type="InterPro" id="IPR052560">
    <property type="entry name" value="RdDP_mobile_element"/>
</dbReference>
<dbReference type="PANTHER" id="PTHR36688:SF1">
    <property type="entry name" value="ENDONUCLEASE_EXONUCLEASE_PHOSPHATASE DOMAIN-CONTAINING PROTEIN"/>
    <property type="match status" value="1"/>
</dbReference>
<evidence type="ECO:0000313" key="3">
    <source>
        <dbReference type="Proteomes" id="UP000499080"/>
    </source>
</evidence>
<reference evidence="2 3" key="1">
    <citation type="journal article" date="2019" name="Sci. Rep.">
        <title>Orb-weaving spider Araneus ventricosus genome elucidates the spidroin gene catalogue.</title>
        <authorList>
            <person name="Kono N."/>
            <person name="Nakamura H."/>
            <person name="Ohtoshi R."/>
            <person name="Moran D.A.P."/>
            <person name="Shinohara A."/>
            <person name="Yoshida Y."/>
            <person name="Fujiwara M."/>
            <person name="Mori M."/>
            <person name="Tomita M."/>
            <person name="Arakawa K."/>
        </authorList>
    </citation>
    <scope>NUCLEOTIDE SEQUENCE [LARGE SCALE GENOMIC DNA]</scope>
</reference>
<feature type="domain" description="Reverse transcriptase" evidence="1">
    <location>
        <begin position="253"/>
        <end position="518"/>
    </location>
</feature>
<keyword evidence="2" id="KW-0808">Transferase</keyword>
<comment type="caution">
    <text evidence="2">The sequence shown here is derived from an EMBL/GenBank/DDBJ whole genome shotgun (WGS) entry which is preliminary data.</text>
</comment>
<keyword evidence="2" id="KW-0548">Nucleotidyltransferase</keyword>
<sequence length="639" mass="72549">MSQFTRFQTGHAPSLLDLSVFSADADIYNNISLEISHDTYDSDHCPILISLQNFGVRTTRTRQYINWNCFSKKINDNLGNSDQNLSIEMLSIQFQSNAAASSSSYTISAQNHSPWWDTRCSFLKALKRKVLRKAKSYPSIANWSHYKKIAARLRKYIKHCTRSYWERTCAEVAKSHQAFRIIKAMLNKDVSPCQSHLILSSGMVLSSSTAQANAIATNLIKHAPTERIPLDFSENYPESPAVQRLNQPFSMKEFNDALSKTSNRSPGPDKITKRMITSLSDANLYKVLGLLNDLWYSSSVPVDWRLAKIIPILKPAGFLPYKGCDSLSSVLLNKILTARARRNLVYGISFDIQAAYDNVWHDGLLFKLLQSGIRGRIALWFYHFLRDRKAFVSWRGTSSAFFRHDRGVPQGSVLFPIMSSVFMHDILEVIPDGVQCFIYADDIFILVEAPTVPTVKNKIEASVSKLETWCKEWHLNIAPLKCKVINFSTRIYPVNFPVCFSGECIPWSNNVRFLGIIFSSNLSFRMHIDQLVIKTSKKLNAIKVLASPRWGTKAVHLLRICNACIIQALEFGAFAIGMNTKAGLSRLQTLQNNILRFAFGIPRWTPIPVLHKISNVTNIPLRFDNRNMSFSLNNFRPVK</sequence>
<evidence type="ECO:0000313" key="2">
    <source>
        <dbReference type="EMBL" id="GBN64091.1"/>
    </source>
</evidence>
<dbReference type="OrthoDB" id="6437682at2759"/>
<keyword evidence="3" id="KW-1185">Reference proteome</keyword>
<dbReference type="Proteomes" id="UP000499080">
    <property type="component" value="Unassembled WGS sequence"/>
</dbReference>
<dbReference type="InterPro" id="IPR000477">
    <property type="entry name" value="RT_dom"/>
</dbReference>
<protein>
    <submittedName>
        <fullName evidence="2">RNA-directed DNA polymerase from mobile element jockey</fullName>
    </submittedName>
</protein>
<dbReference type="PROSITE" id="PS50878">
    <property type="entry name" value="RT_POL"/>
    <property type="match status" value="1"/>
</dbReference>
<dbReference type="Pfam" id="PF00078">
    <property type="entry name" value="RVT_1"/>
    <property type="match status" value="1"/>
</dbReference>
<dbReference type="PANTHER" id="PTHR36688">
    <property type="entry name" value="ENDO/EXONUCLEASE/PHOSPHATASE DOMAIN-CONTAINING PROTEIN"/>
    <property type="match status" value="1"/>
</dbReference>
<dbReference type="AlphaFoldDB" id="A0A4Y2QL84"/>
<name>A0A4Y2QL84_ARAVE</name>
<dbReference type="GO" id="GO:0003964">
    <property type="term" value="F:RNA-directed DNA polymerase activity"/>
    <property type="evidence" value="ECO:0007669"/>
    <property type="project" value="UniProtKB-KW"/>
</dbReference>
<dbReference type="SUPFAM" id="SSF56672">
    <property type="entry name" value="DNA/RNA polymerases"/>
    <property type="match status" value="1"/>
</dbReference>
<organism evidence="2 3">
    <name type="scientific">Araneus ventricosus</name>
    <name type="common">Orbweaver spider</name>
    <name type="synonym">Epeira ventricosa</name>
    <dbReference type="NCBI Taxonomy" id="182803"/>
    <lineage>
        <taxon>Eukaryota</taxon>
        <taxon>Metazoa</taxon>
        <taxon>Ecdysozoa</taxon>
        <taxon>Arthropoda</taxon>
        <taxon>Chelicerata</taxon>
        <taxon>Arachnida</taxon>
        <taxon>Araneae</taxon>
        <taxon>Araneomorphae</taxon>
        <taxon>Entelegynae</taxon>
        <taxon>Araneoidea</taxon>
        <taxon>Araneidae</taxon>
        <taxon>Araneus</taxon>
    </lineage>
</organism>
<evidence type="ECO:0000259" key="1">
    <source>
        <dbReference type="PROSITE" id="PS50878"/>
    </source>
</evidence>
<dbReference type="EMBL" id="BGPR01014182">
    <property type="protein sequence ID" value="GBN64091.1"/>
    <property type="molecule type" value="Genomic_DNA"/>
</dbReference>
<dbReference type="InterPro" id="IPR043502">
    <property type="entry name" value="DNA/RNA_pol_sf"/>
</dbReference>
<accession>A0A4Y2QL84</accession>
<proteinExistence type="predicted"/>
<gene>
    <name evidence="2" type="primary">pol_585</name>
    <name evidence="2" type="ORF">AVEN_135946_1</name>
</gene>